<accession>A0AAJ0G581</accession>
<evidence type="ECO:0000256" key="1">
    <source>
        <dbReference type="SAM" id="MobiDB-lite"/>
    </source>
</evidence>
<reference evidence="3" key="1">
    <citation type="submission" date="2023-04" db="EMBL/GenBank/DDBJ databases">
        <title>Black Yeasts Isolated from many extreme environments.</title>
        <authorList>
            <person name="Coleine C."/>
            <person name="Stajich J.E."/>
            <person name="Selbmann L."/>
        </authorList>
    </citation>
    <scope>NUCLEOTIDE SEQUENCE</scope>
    <source>
        <strain evidence="3">CCFEE 5312</strain>
    </source>
</reference>
<evidence type="ECO:0000313" key="3">
    <source>
        <dbReference type="EMBL" id="KAK3048463.1"/>
    </source>
</evidence>
<evidence type="ECO:0000313" key="4">
    <source>
        <dbReference type="Proteomes" id="UP001271007"/>
    </source>
</evidence>
<evidence type="ECO:0000259" key="2">
    <source>
        <dbReference type="SMART" id="SM01406"/>
    </source>
</evidence>
<keyword evidence="4" id="KW-1185">Reference proteome</keyword>
<feature type="compositionally biased region" description="Polar residues" evidence="1">
    <location>
        <begin position="28"/>
        <end position="37"/>
    </location>
</feature>
<dbReference type="EMBL" id="JAWDJX010000048">
    <property type="protein sequence ID" value="KAK3048463.1"/>
    <property type="molecule type" value="Genomic_DNA"/>
</dbReference>
<feature type="domain" description="INO80 complex subunit B-like conserved region" evidence="2">
    <location>
        <begin position="282"/>
        <end position="371"/>
    </location>
</feature>
<feature type="region of interest" description="Disordered" evidence="1">
    <location>
        <begin position="1"/>
        <end position="307"/>
    </location>
</feature>
<dbReference type="PANTHER" id="PTHR21561:SF12">
    <property type="entry name" value="INO80 COMPLEX SUBUNIT B"/>
    <property type="match status" value="1"/>
</dbReference>
<comment type="caution">
    <text evidence="3">The sequence shown here is derived from an EMBL/GenBank/DDBJ whole genome shotgun (WGS) entry which is preliminary data.</text>
</comment>
<dbReference type="Proteomes" id="UP001271007">
    <property type="component" value="Unassembled WGS sequence"/>
</dbReference>
<dbReference type="InterPro" id="IPR006880">
    <property type="entry name" value="INO80B_C"/>
</dbReference>
<feature type="compositionally biased region" description="Low complexity" evidence="1">
    <location>
        <begin position="9"/>
        <end position="19"/>
    </location>
</feature>
<sequence length="400" mass="44339">MPPNRRSARTASSTARDSAQPYPRADPKTSSASNRPSATIARPANGRPSIRLTVKAAPSKLRQATSGAAPIPPNPYADNPSESDATPVPATRVARTTRNPRTVVEPESEDDDEDEDGEDEVDPRLKPPDEEMEDVDQELLAHEDSEDEDEDAEGEEDDEEGMEDHPPPPIIKHLLPTGQPKPNVTVTAPNEGPLKSVEDKEMDDDEDEELSELDSYEEGGGEGEDDEEEASSDSDEDNSRSATPDLSKLTRRQRGVYEEEPESSLMALSNEAQKKKHLSEQEQDVRRQEMARRRKNLSEKRNEEEKMDTINKLLKKPAPKRRTRAEIIAQQHADALATPGAEDGEMERPDPLYTRWLSDSQGSRLGVPEEWMDGPVGEVFGKPVARLAPWSSGRMIEEVA</sequence>
<name>A0AAJ0G581_9PEZI</name>
<dbReference type="PANTHER" id="PTHR21561">
    <property type="entry name" value="INO80 COMPLEX SUBUNIT B"/>
    <property type="match status" value="1"/>
</dbReference>
<feature type="compositionally biased region" description="Acidic residues" evidence="1">
    <location>
        <begin position="144"/>
        <end position="162"/>
    </location>
</feature>
<feature type="compositionally biased region" description="Acidic residues" evidence="1">
    <location>
        <begin position="200"/>
        <end position="236"/>
    </location>
</feature>
<dbReference type="Pfam" id="PF04795">
    <property type="entry name" value="PAPA-1"/>
    <property type="match status" value="1"/>
</dbReference>
<dbReference type="GO" id="GO:0031011">
    <property type="term" value="C:Ino80 complex"/>
    <property type="evidence" value="ECO:0007669"/>
    <property type="project" value="InterPro"/>
</dbReference>
<feature type="compositionally biased region" description="Basic and acidic residues" evidence="1">
    <location>
        <begin position="278"/>
        <end position="307"/>
    </location>
</feature>
<proteinExistence type="predicted"/>
<dbReference type="GO" id="GO:0006338">
    <property type="term" value="P:chromatin remodeling"/>
    <property type="evidence" value="ECO:0007669"/>
    <property type="project" value="InterPro"/>
</dbReference>
<dbReference type="AlphaFoldDB" id="A0AAJ0G581"/>
<feature type="compositionally biased region" description="Acidic residues" evidence="1">
    <location>
        <begin position="106"/>
        <end position="121"/>
    </location>
</feature>
<protein>
    <recommendedName>
        <fullName evidence="2">INO80 complex subunit B-like conserved region domain-containing protein</fullName>
    </recommendedName>
</protein>
<dbReference type="SMART" id="SM01406">
    <property type="entry name" value="PAPA-1"/>
    <property type="match status" value="1"/>
</dbReference>
<organism evidence="3 4">
    <name type="scientific">Extremus antarcticus</name>
    <dbReference type="NCBI Taxonomy" id="702011"/>
    <lineage>
        <taxon>Eukaryota</taxon>
        <taxon>Fungi</taxon>
        <taxon>Dikarya</taxon>
        <taxon>Ascomycota</taxon>
        <taxon>Pezizomycotina</taxon>
        <taxon>Dothideomycetes</taxon>
        <taxon>Dothideomycetidae</taxon>
        <taxon>Mycosphaerellales</taxon>
        <taxon>Extremaceae</taxon>
        <taxon>Extremus</taxon>
    </lineage>
</organism>
<gene>
    <name evidence="3" type="ORF">LTR09_010127</name>
</gene>
<dbReference type="InterPro" id="IPR029523">
    <property type="entry name" value="INO80B/Ies2"/>
</dbReference>